<evidence type="ECO:0000313" key="1">
    <source>
        <dbReference type="EMBL" id="KAH7525260.1"/>
    </source>
</evidence>
<protein>
    <submittedName>
        <fullName evidence="1">Uncharacterized protein</fullName>
    </submittedName>
</protein>
<dbReference type="Proteomes" id="UP000813462">
    <property type="component" value="Unassembled WGS sequence"/>
</dbReference>
<sequence length="88" mass="9432">MGKELNGYGGHCVLRHPKPKIKVVDGSSLAAAVVLNIIPKGTTKVLLRGKLTKVAALHKDEYIKLNKSFGSNTFSSKLAQKATLTRSS</sequence>
<organism evidence="1 2">
    <name type="scientific">Ziziphus jujuba var. spinosa</name>
    <dbReference type="NCBI Taxonomy" id="714518"/>
    <lineage>
        <taxon>Eukaryota</taxon>
        <taxon>Viridiplantae</taxon>
        <taxon>Streptophyta</taxon>
        <taxon>Embryophyta</taxon>
        <taxon>Tracheophyta</taxon>
        <taxon>Spermatophyta</taxon>
        <taxon>Magnoliopsida</taxon>
        <taxon>eudicotyledons</taxon>
        <taxon>Gunneridae</taxon>
        <taxon>Pentapetalae</taxon>
        <taxon>rosids</taxon>
        <taxon>fabids</taxon>
        <taxon>Rosales</taxon>
        <taxon>Rhamnaceae</taxon>
        <taxon>Paliureae</taxon>
        <taxon>Ziziphus</taxon>
    </lineage>
</organism>
<evidence type="ECO:0000313" key="2">
    <source>
        <dbReference type="Proteomes" id="UP000813462"/>
    </source>
</evidence>
<comment type="caution">
    <text evidence="1">The sequence shown here is derived from an EMBL/GenBank/DDBJ whole genome shotgun (WGS) entry which is preliminary data.</text>
</comment>
<dbReference type="AlphaFoldDB" id="A0A978VBH5"/>
<gene>
    <name evidence="1" type="ORF">FEM48_Zijuj06G0206200</name>
</gene>
<dbReference type="EMBL" id="JAEACU010000006">
    <property type="protein sequence ID" value="KAH7525260.1"/>
    <property type="molecule type" value="Genomic_DNA"/>
</dbReference>
<accession>A0A978VBH5</accession>
<reference evidence="1" key="1">
    <citation type="journal article" date="2021" name="Front. Plant Sci.">
        <title>Chromosome-Scale Genome Assembly for Chinese Sour Jujube and Insights Into Its Genome Evolution and Domestication Signature.</title>
        <authorList>
            <person name="Shen L.-Y."/>
            <person name="Luo H."/>
            <person name="Wang X.-L."/>
            <person name="Wang X.-M."/>
            <person name="Qiu X.-J."/>
            <person name="Liu H."/>
            <person name="Zhou S.-S."/>
            <person name="Jia K.-H."/>
            <person name="Nie S."/>
            <person name="Bao Y.-T."/>
            <person name="Zhang R.-G."/>
            <person name="Yun Q.-Z."/>
            <person name="Chai Y.-H."/>
            <person name="Lu J.-Y."/>
            <person name="Li Y."/>
            <person name="Zhao S.-W."/>
            <person name="Mao J.-F."/>
            <person name="Jia S.-G."/>
            <person name="Mao Y.-M."/>
        </authorList>
    </citation>
    <scope>NUCLEOTIDE SEQUENCE</scope>
    <source>
        <strain evidence="1">AT0</strain>
        <tissue evidence="1">Leaf</tissue>
    </source>
</reference>
<name>A0A978VBH5_ZIZJJ</name>
<proteinExistence type="predicted"/>